<evidence type="ECO:0000313" key="2">
    <source>
        <dbReference type="Proteomes" id="UP001497482"/>
    </source>
</evidence>
<reference evidence="1 2" key="1">
    <citation type="submission" date="2024-04" db="EMBL/GenBank/DDBJ databases">
        <authorList>
            <person name="Waldvogel A.-M."/>
            <person name="Schoenle A."/>
        </authorList>
    </citation>
    <scope>NUCLEOTIDE SEQUENCE [LARGE SCALE GENOMIC DNA]</scope>
</reference>
<dbReference type="AlphaFoldDB" id="A0AAV2LV70"/>
<protein>
    <submittedName>
        <fullName evidence="1">Uncharacterized protein</fullName>
    </submittedName>
</protein>
<name>A0AAV2LV70_KNICA</name>
<organism evidence="1 2">
    <name type="scientific">Knipowitschia caucasica</name>
    <name type="common">Caucasian dwarf goby</name>
    <name type="synonym">Pomatoschistus caucasicus</name>
    <dbReference type="NCBI Taxonomy" id="637954"/>
    <lineage>
        <taxon>Eukaryota</taxon>
        <taxon>Metazoa</taxon>
        <taxon>Chordata</taxon>
        <taxon>Craniata</taxon>
        <taxon>Vertebrata</taxon>
        <taxon>Euteleostomi</taxon>
        <taxon>Actinopterygii</taxon>
        <taxon>Neopterygii</taxon>
        <taxon>Teleostei</taxon>
        <taxon>Neoteleostei</taxon>
        <taxon>Acanthomorphata</taxon>
        <taxon>Gobiaria</taxon>
        <taxon>Gobiiformes</taxon>
        <taxon>Gobioidei</taxon>
        <taxon>Gobiidae</taxon>
        <taxon>Gobiinae</taxon>
        <taxon>Knipowitschia</taxon>
    </lineage>
</organism>
<evidence type="ECO:0000313" key="1">
    <source>
        <dbReference type="EMBL" id="CAL1604287.1"/>
    </source>
</evidence>
<gene>
    <name evidence="1" type="ORF">KC01_LOCUS31828</name>
</gene>
<dbReference type="EMBL" id="OZ035826">
    <property type="protein sequence ID" value="CAL1604287.1"/>
    <property type="molecule type" value="Genomic_DNA"/>
</dbReference>
<keyword evidence="2" id="KW-1185">Reference proteome</keyword>
<proteinExistence type="predicted"/>
<accession>A0AAV2LV70</accession>
<dbReference type="Proteomes" id="UP001497482">
    <property type="component" value="Chromosome 4"/>
</dbReference>
<sequence>MFYSRWGTAVSPLLTLAEQWSPLEVSTWGVIPGAQSFSAVMPWEVKEMGLTAAVKSILMGFPSPVEGAARSRVQGADSCGTAPLAQPGGGQVELCWCVTDRLEDG</sequence>